<dbReference type="Pfam" id="PF00239">
    <property type="entry name" value="Resolvase"/>
    <property type="match status" value="1"/>
</dbReference>
<dbReference type="SMART" id="SM00857">
    <property type="entry name" value="Resolvase"/>
    <property type="match status" value="1"/>
</dbReference>
<organism evidence="4 5">
    <name type="scientific">Flavivirga eckloniae</name>
    <dbReference type="NCBI Taxonomy" id="1803846"/>
    <lineage>
        <taxon>Bacteria</taxon>
        <taxon>Pseudomonadati</taxon>
        <taxon>Bacteroidota</taxon>
        <taxon>Flavobacteriia</taxon>
        <taxon>Flavobacteriales</taxon>
        <taxon>Flavobacteriaceae</taxon>
        <taxon>Flavivirga</taxon>
    </lineage>
</organism>
<feature type="coiled-coil region" evidence="1">
    <location>
        <begin position="356"/>
        <end position="425"/>
    </location>
</feature>
<sequence length="503" mass="58385">MNVAIFVRVSTLDQKNNTDSVETHIERGKLYAKSKEWNVVKIYNLAGVSGKSTINHLQTKQMFDDIRSSKVEGIIISSLSRLARNTSELLEYSKFFEDHNASLISINESLDTSTSGGKFFYTLLSALSTYEREITYERQMASLNYRRKQGKFTGGMVSYGYKIVDSEVVINEEEAPVRRLIYDLFLEHQRMSTVANELNKRGYITRKNRPWSDTTIRRLLKNTDAKGIRKCNYQGQRSKDNPSGLKAQTEWQHLPCPALISEKKWDEVNAIIRDQEKGSKQRQPLNKRVHLFTGYIKCNKGHKMIIQSKSKRYTCKHCKFGIDKDDLEDVFLGRIKRFLISDEELSEYNTSNSHEIQMKHDEIEFVEIELSKLEQKLESLIDLNTQGQIPTKGFKKHYEPIFVRKESLEVTIKDLKKELELLEEAKISFDVIANKSIGFYNNWEHLDRGEKRYIVESITNEIIFDNKTIKFKLKQIAPLSSLELNPNGQQRSTILLLGVKRLK</sequence>
<dbReference type="Pfam" id="PF07508">
    <property type="entry name" value="Recombinase"/>
    <property type="match status" value="1"/>
</dbReference>
<dbReference type="InterPro" id="IPR050639">
    <property type="entry name" value="SSR_resolvase"/>
</dbReference>
<dbReference type="Gene3D" id="3.40.50.1390">
    <property type="entry name" value="Resolvase, N-terminal catalytic domain"/>
    <property type="match status" value="1"/>
</dbReference>
<dbReference type="InterPro" id="IPR036162">
    <property type="entry name" value="Resolvase-like_N_sf"/>
</dbReference>
<accession>A0A2K9PPX8</accession>
<dbReference type="CDD" id="cd03768">
    <property type="entry name" value="SR_ResInv"/>
    <property type="match status" value="1"/>
</dbReference>
<feature type="domain" description="Recombinase" evidence="3">
    <location>
        <begin position="158"/>
        <end position="278"/>
    </location>
</feature>
<dbReference type="GO" id="GO:0003677">
    <property type="term" value="F:DNA binding"/>
    <property type="evidence" value="ECO:0007669"/>
    <property type="project" value="InterPro"/>
</dbReference>
<protein>
    <recommendedName>
        <fullName evidence="6">Recombinase family protein</fullName>
    </recommendedName>
</protein>
<dbReference type="PROSITE" id="PS51737">
    <property type="entry name" value="RECOMBINASE_DNA_BIND"/>
    <property type="match status" value="1"/>
</dbReference>
<dbReference type="PROSITE" id="PS51736">
    <property type="entry name" value="RECOMBINASES_3"/>
    <property type="match status" value="1"/>
</dbReference>
<evidence type="ECO:0008006" key="6">
    <source>
        <dbReference type="Google" id="ProtNLM"/>
    </source>
</evidence>
<dbReference type="AlphaFoldDB" id="A0A2K9PPX8"/>
<dbReference type="GO" id="GO:0000150">
    <property type="term" value="F:DNA strand exchange activity"/>
    <property type="evidence" value="ECO:0007669"/>
    <property type="project" value="InterPro"/>
</dbReference>
<evidence type="ECO:0000313" key="4">
    <source>
        <dbReference type="EMBL" id="AUP79121.1"/>
    </source>
</evidence>
<evidence type="ECO:0000259" key="2">
    <source>
        <dbReference type="PROSITE" id="PS51736"/>
    </source>
</evidence>
<keyword evidence="1" id="KW-0175">Coiled coil</keyword>
<evidence type="ECO:0000256" key="1">
    <source>
        <dbReference type="SAM" id="Coils"/>
    </source>
</evidence>
<feature type="domain" description="Resolvase/invertase-type recombinase catalytic" evidence="2">
    <location>
        <begin position="2"/>
        <end position="150"/>
    </location>
</feature>
<name>A0A2K9PPX8_9FLAO</name>
<dbReference type="Proteomes" id="UP000235826">
    <property type="component" value="Chromosome"/>
</dbReference>
<evidence type="ECO:0000313" key="5">
    <source>
        <dbReference type="Proteomes" id="UP000235826"/>
    </source>
</evidence>
<dbReference type="Gene3D" id="3.90.1750.20">
    <property type="entry name" value="Putative Large Serine Recombinase, Chain B, Domain 2"/>
    <property type="match status" value="1"/>
</dbReference>
<dbReference type="RefSeq" id="WP_102755776.1">
    <property type="nucleotide sequence ID" value="NZ_CP025791.1"/>
</dbReference>
<dbReference type="EMBL" id="CP025791">
    <property type="protein sequence ID" value="AUP79121.1"/>
    <property type="molecule type" value="Genomic_DNA"/>
</dbReference>
<dbReference type="KEGG" id="fek:C1H87_10585"/>
<dbReference type="PANTHER" id="PTHR30461:SF23">
    <property type="entry name" value="DNA RECOMBINASE-RELATED"/>
    <property type="match status" value="1"/>
</dbReference>
<dbReference type="InterPro" id="IPR006119">
    <property type="entry name" value="Resolv_N"/>
</dbReference>
<dbReference type="PANTHER" id="PTHR30461">
    <property type="entry name" value="DNA-INVERTASE FROM LAMBDOID PROPHAGE"/>
    <property type="match status" value="1"/>
</dbReference>
<dbReference type="SUPFAM" id="SSF53041">
    <property type="entry name" value="Resolvase-like"/>
    <property type="match status" value="1"/>
</dbReference>
<reference evidence="4 5" key="1">
    <citation type="submission" date="2018-01" db="EMBL/GenBank/DDBJ databases">
        <title>Complete genome sequence of Flavivirga eckloniae ECD14 isolated from seaweed Ecklonia cava.</title>
        <authorList>
            <person name="Lee J.H."/>
            <person name="Baik K.S."/>
            <person name="Seong C.N."/>
        </authorList>
    </citation>
    <scope>NUCLEOTIDE SEQUENCE [LARGE SCALE GENOMIC DNA]</scope>
    <source>
        <strain evidence="4 5">ECD14</strain>
    </source>
</reference>
<evidence type="ECO:0000259" key="3">
    <source>
        <dbReference type="PROSITE" id="PS51737"/>
    </source>
</evidence>
<proteinExistence type="predicted"/>
<keyword evidence="5" id="KW-1185">Reference proteome</keyword>
<dbReference type="OrthoDB" id="9797501at2"/>
<gene>
    <name evidence="4" type="ORF">C1H87_10585</name>
</gene>
<dbReference type="InterPro" id="IPR011109">
    <property type="entry name" value="DNA_bind_recombinase_dom"/>
</dbReference>
<dbReference type="InterPro" id="IPR038109">
    <property type="entry name" value="DNA_bind_recomb_sf"/>
</dbReference>